<name>A0A1D9P001_9FIRM</name>
<dbReference type="InterPro" id="IPR003675">
    <property type="entry name" value="Rce1/LyrA-like_dom"/>
</dbReference>
<feature type="transmembrane region" description="Helical" evidence="1">
    <location>
        <begin position="16"/>
        <end position="38"/>
    </location>
</feature>
<dbReference type="AlphaFoldDB" id="A0A1D9P001"/>
<feature type="transmembrane region" description="Helical" evidence="1">
    <location>
        <begin position="147"/>
        <end position="166"/>
    </location>
</feature>
<gene>
    <name evidence="3" type="ORF">bhn_I0767</name>
</gene>
<reference evidence="4" key="1">
    <citation type="submission" date="2016-10" db="EMBL/GenBank/DDBJ databases">
        <title>The complete genome sequence of the rumen bacterium Butyrivibrio hungatei MB2003.</title>
        <authorList>
            <person name="Palevich N."/>
            <person name="Kelly W.J."/>
            <person name="Leahy S.C."/>
            <person name="Altermann E."/>
            <person name="Rakonjac J."/>
            <person name="Attwood G.T."/>
        </authorList>
    </citation>
    <scope>NUCLEOTIDE SEQUENCE [LARGE SCALE GENOMIC DNA]</scope>
    <source>
        <strain evidence="4">MB2003</strain>
    </source>
</reference>
<dbReference type="RefSeq" id="WP_071175540.1">
    <property type="nucleotide sequence ID" value="NZ_CP017831.1"/>
</dbReference>
<organism evidence="3 4">
    <name type="scientific">Butyrivibrio hungatei</name>
    <dbReference type="NCBI Taxonomy" id="185008"/>
    <lineage>
        <taxon>Bacteria</taxon>
        <taxon>Bacillati</taxon>
        <taxon>Bacillota</taxon>
        <taxon>Clostridia</taxon>
        <taxon>Lachnospirales</taxon>
        <taxon>Lachnospiraceae</taxon>
        <taxon>Butyrivibrio</taxon>
    </lineage>
</organism>
<dbReference type="EMBL" id="CP017831">
    <property type="protein sequence ID" value="AOZ95801.1"/>
    <property type="molecule type" value="Genomic_DNA"/>
</dbReference>
<feature type="transmembrane region" description="Helical" evidence="1">
    <location>
        <begin position="44"/>
        <end position="64"/>
    </location>
</feature>
<sequence>MNKRAKNHLLCEKKPYIAVVLSIIIPSAFIAVGGSLGQKISEEGGNIGICIAAAIMMILFKVWFSPEFKGFVKAETSAKDICIIILPFIALLIFTLITPLCMGVPFYFNPSFKAITMGLSAGFGEETMFRLLALALIMRYVKRSKRLVAVILLSVIFGLMHLGNILEGADMLMSLIQVIHATFLGLLFSELFLMTGSVIFPIFAHGLFDYICFVTDPYLSAEGILTQQYNTGRLVYDIIVAAIIGIFALYLLSKNKMAKAGEIWDKKWNQV</sequence>
<dbReference type="GO" id="GO:0004175">
    <property type="term" value="F:endopeptidase activity"/>
    <property type="evidence" value="ECO:0007669"/>
    <property type="project" value="UniProtKB-ARBA"/>
</dbReference>
<accession>A0A1D9P001</accession>
<feature type="domain" description="CAAX prenyl protease 2/Lysostaphin resistance protein A-like" evidence="2">
    <location>
        <begin position="112"/>
        <end position="211"/>
    </location>
</feature>
<dbReference type="Proteomes" id="UP000179284">
    <property type="component" value="Chromosome I"/>
</dbReference>
<dbReference type="GO" id="GO:0006508">
    <property type="term" value="P:proteolysis"/>
    <property type="evidence" value="ECO:0007669"/>
    <property type="project" value="UniProtKB-KW"/>
</dbReference>
<evidence type="ECO:0000256" key="1">
    <source>
        <dbReference type="SAM" id="Phobius"/>
    </source>
</evidence>
<keyword evidence="3" id="KW-0645">Protease</keyword>
<dbReference type="GO" id="GO:0080120">
    <property type="term" value="P:CAAX-box protein maturation"/>
    <property type="evidence" value="ECO:0007669"/>
    <property type="project" value="UniProtKB-ARBA"/>
</dbReference>
<proteinExistence type="predicted"/>
<feature type="transmembrane region" description="Helical" evidence="1">
    <location>
        <begin position="172"/>
        <end position="193"/>
    </location>
</feature>
<evidence type="ECO:0000313" key="4">
    <source>
        <dbReference type="Proteomes" id="UP000179284"/>
    </source>
</evidence>
<protein>
    <submittedName>
        <fullName evidence="3">CAAX amino terminal protease family protein</fullName>
    </submittedName>
</protein>
<keyword evidence="3" id="KW-0378">Hydrolase</keyword>
<dbReference type="Pfam" id="PF02517">
    <property type="entry name" value="Rce1-like"/>
    <property type="match status" value="1"/>
</dbReference>
<dbReference type="KEGG" id="bhu:bhn_I0767"/>
<feature type="transmembrane region" description="Helical" evidence="1">
    <location>
        <begin position="198"/>
        <end position="219"/>
    </location>
</feature>
<feature type="transmembrane region" description="Helical" evidence="1">
    <location>
        <begin position="84"/>
        <end position="108"/>
    </location>
</feature>
<keyword evidence="1" id="KW-0812">Transmembrane</keyword>
<feature type="transmembrane region" description="Helical" evidence="1">
    <location>
        <begin position="234"/>
        <end position="252"/>
    </location>
</feature>
<evidence type="ECO:0000259" key="2">
    <source>
        <dbReference type="Pfam" id="PF02517"/>
    </source>
</evidence>
<keyword evidence="1" id="KW-1133">Transmembrane helix</keyword>
<keyword evidence="4" id="KW-1185">Reference proteome</keyword>
<keyword evidence="1" id="KW-0472">Membrane</keyword>
<evidence type="ECO:0000313" key="3">
    <source>
        <dbReference type="EMBL" id="AOZ95801.1"/>
    </source>
</evidence>
<dbReference type="OrthoDB" id="1998369at2"/>